<evidence type="ECO:0000313" key="5">
    <source>
        <dbReference type="Proteomes" id="UP000197065"/>
    </source>
</evidence>
<evidence type="ECO:0000256" key="2">
    <source>
        <dbReference type="ARBA" id="ARBA00023186"/>
    </source>
</evidence>
<gene>
    <name evidence="3" type="primary">ureD</name>
    <name evidence="4" type="ORF">SAMN07250955_12138</name>
</gene>
<organism evidence="4 5">
    <name type="scientific">Arboricoccus pini</name>
    <dbReference type="NCBI Taxonomy" id="1963835"/>
    <lineage>
        <taxon>Bacteria</taxon>
        <taxon>Pseudomonadati</taxon>
        <taxon>Pseudomonadota</taxon>
        <taxon>Alphaproteobacteria</taxon>
        <taxon>Geminicoccales</taxon>
        <taxon>Geminicoccaceae</taxon>
        <taxon>Arboricoccus</taxon>
    </lineage>
</organism>
<dbReference type="RefSeq" id="WP_106408577.1">
    <property type="nucleotide sequence ID" value="NZ_FYEH01000021.1"/>
</dbReference>
<name>A0A212S310_9PROT</name>
<evidence type="ECO:0000256" key="3">
    <source>
        <dbReference type="HAMAP-Rule" id="MF_01384"/>
    </source>
</evidence>
<dbReference type="AlphaFoldDB" id="A0A212S310"/>
<dbReference type="PANTHER" id="PTHR33643:SF1">
    <property type="entry name" value="UREASE ACCESSORY PROTEIN D"/>
    <property type="match status" value="1"/>
</dbReference>
<accession>A0A212S310</accession>
<comment type="function">
    <text evidence="3">Required for maturation of urease via the functional incorporation of the urease nickel metallocenter.</text>
</comment>
<dbReference type="EMBL" id="FYEH01000021">
    <property type="protein sequence ID" value="SNB79525.1"/>
    <property type="molecule type" value="Genomic_DNA"/>
</dbReference>
<dbReference type="Proteomes" id="UP000197065">
    <property type="component" value="Unassembled WGS sequence"/>
</dbReference>
<keyword evidence="3" id="KW-0996">Nickel insertion</keyword>
<dbReference type="GO" id="GO:0016151">
    <property type="term" value="F:nickel cation binding"/>
    <property type="evidence" value="ECO:0007669"/>
    <property type="project" value="UniProtKB-UniRule"/>
</dbReference>
<dbReference type="PANTHER" id="PTHR33643">
    <property type="entry name" value="UREASE ACCESSORY PROTEIN D"/>
    <property type="match status" value="1"/>
</dbReference>
<proteinExistence type="inferred from homology"/>
<keyword evidence="5" id="KW-1185">Reference proteome</keyword>
<sequence length="275" mass="29338">MDAPIPVEPAALDLVFRRAQADTRLVRRRVAYPYAIQAPLRPARAAAGCHVIVQSASGGLFSGEQLRQCLAVESGADARLELPAATTVHAMRDGGQAEVEVEVEIAPGGCLAYLARPLILFPQSQVTQRFRFRLAAGATLIFRDGFMTHDPWAAGEHFRLLANEIDLCSAAGRRILLDRQSVTGLALAAGGPGIIGPYRAFGTLLLASLRPAPWTELAQSLQAVEMPGLHVAATPLRREAGLLVRLAALDGGGLDDGMLRFTERLEAIQAELPGP</sequence>
<comment type="similarity">
    <text evidence="1 3">Belongs to the UreD family.</text>
</comment>
<keyword evidence="2 3" id="KW-0143">Chaperone</keyword>
<evidence type="ECO:0000256" key="1">
    <source>
        <dbReference type="ARBA" id="ARBA00007177"/>
    </source>
</evidence>
<reference evidence="4 5" key="1">
    <citation type="submission" date="2017-06" db="EMBL/GenBank/DDBJ databases">
        <authorList>
            <person name="Kim H.J."/>
            <person name="Triplett B.A."/>
        </authorList>
    </citation>
    <scope>NUCLEOTIDE SEQUENCE [LARGE SCALE GENOMIC DNA]</scope>
    <source>
        <strain evidence="4 5">B29T1</strain>
    </source>
</reference>
<dbReference type="GO" id="GO:0005737">
    <property type="term" value="C:cytoplasm"/>
    <property type="evidence" value="ECO:0007669"/>
    <property type="project" value="UniProtKB-SubCell"/>
</dbReference>
<evidence type="ECO:0000313" key="4">
    <source>
        <dbReference type="EMBL" id="SNB79525.1"/>
    </source>
</evidence>
<dbReference type="Pfam" id="PF01774">
    <property type="entry name" value="UreD"/>
    <property type="match status" value="1"/>
</dbReference>
<dbReference type="InterPro" id="IPR002669">
    <property type="entry name" value="UreD"/>
</dbReference>
<comment type="subunit">
    <text evidence="3">UreD, UreF and UreG form a complex that acts as a GTP-hydrolysis-dependent molecular chaperone, activating the urease apoprotein by helping to assemble the nickel containing metallocenter of UreC. The UreE protein probably delivers the nickel.</text>
</comment>
<dbReference type="HAMAP" id="MF_01384">
    <property type="entry name" value="UreD"/>
    <property type="match status" value="1"/>
</dbReference>
<comment type="subcellular location">
    <subcellularLocation>
        <location evidence="3">Cytoplasm</location>
    </subcellularLocation>
</comment>
<keyword evidence="3" id="KW-0963">Cytoplasm</keyword>
<protein>
    <recommendedName>
        <fullName evidence="3">Urease accessory protein UreD</fullName>
    </recommendedName>
</protein>